<evidence type="ECO:0000313" key="1">
    <source>
        <dbReference type="EMBL" id="KGN79270.1"/>
    </source>
</evidence>
<accession>A0A0A2EP63</accession>
<keyword evidence="2" id="KW-1185">Reference proteome</keyword>
<organism evidence="1 2">
    <name type="scientific">Porphyromonas cangingivalis</name>
    <dbReference type="NCBI Taxonomy" id="36874"/>
    <lineage>
        <taxon>Bacteria</taxon>
        <taxon>Pseudomonadati</taxon>
        <taxon>Bacteroidota</taxon>
        <taxon>Bacteroidia</taxon>
        <taxon>Bacteroidales</taxon>
        <taxon>Porphyromonadaceae</taxon>
        <taxon>Porphyromonas</taxon>
    </lineage>
</organism>
<dbReference type="Gene3D" id="2.40.128.370">
    <property type="match status" value="1"/>
</dbReference>
<dbReference type="RefSeq" id="WP_036852377.1">
    <property type="nucleotide sequence ID" value="NZ_JQJD01000051.1"/>
</dbReference>
<dbReference type="PROSITE" id="PS51257">
    <property type="entry name" value="PROKAR_LIPOPROTEIN"/>
    <property type="match status" value="1"/>
</dbReference>
<dbReference type="OrthoDB" id="1093560at2"/>
<evidence type="ECO:0000313" key="2">
    <source>
        <dbReference type="Proteomes" id="UP000030125"/>
    </source>
</evidence>
<dbReference type="Proteomes" id="UP000030125">
    <property type="component" value="Unassembled WGS sequence"/>
</dbReference>
<sequence>MRHIFAVAIIFLVAVSCSKEDVQLDHLQGKWNEYYNDPEFIMDGSTEYEFTGTNTYVKTSCDALTHNTSVEQGIYALEFSGNNVLTLNPQMSNFSGVSYTIVKLTPTEMAWQKVGTTFSKGTLGSDYRHFKRIK</sequence>
<name>A0A0A2EP63_PORCN</name>
<proteinExistence type="predicted"/>
<comment type="caution">
    <text evidence="1">The sequence shown here is derived from an EMBL/GenBank/DDBJ whole genome shotgun (WGS) entry which is preliminary data.</text>
</comment>
<gene>
    <name evidence="1" type="ORF">HQ35_08185</name>
</gene>
<evidence type="ECO:0008006" key="3">
    <source>
        <dbReference type="Google" id="ProtNLM"/>
    </source>
</evidence>
<dbReference type="EMBL" id="JQJD01000051">
    <property type="protein sequence ID" value="KGN79270.1"/>
    <property type="molecule type" value="Genomic_DNA"/>
</dbReference>
<reference evidence="1 2" key="1">
    <citation type="submission" date="2014-08" db="EMBL/GenBank/DDBJ databases">
        <title>Porphyromonas cangingivalis strain:COT-109_OH1386 Genome sequencing.</title>
        <authorList>
            <person name="Wallis C."/>
            <person name="Deusch O."/>
            <person name="O'Flynn C."/>
            <person name="Davis I."/>
            <person name="Jospin G."/>
            <person name="Darling A.E."/>
            <person name="Coil D.A."/>
            <person name="Alexiev A."/>
            <person name="Horsfall A."/>
            <person name="Kirkwood N."/>
            <person name="Harris S."/>
            <person name="Eisen J.A."/>
        </authorList>
    </citation>
    <scope>NUCLEOTIDE SEQUENCE [LARGE SCALE GENOMIC DNA]</scope>
    <source>
        <strain evidence="2">COT-109 OH1386</strain>
    </source>
</reference>
<protein>
    <recommendedName>
        <fullName evidence="3">Lipocalin-like domain-containing protein</fullName>
    </recommendedName>
</protein>
<dbReference type="AlphaFoldDB" id="A0A0A2EP63"/>